<feature type="region of interest" description="Disordered" evidence="1">
    <location>
        <begin position="1"/>
        <end position="21"/>
    </location>
</feature>
<evidence type="ECO:0000256" key="1">
    <source>
        <dbReference type="SAM" id="MobiDB-lite"/>
    </source>
</evidence>
<gene>
    <name evidence="2" type="ORF">DXC44_20555</name>
</gene>
<dbReference type="Proteomes" id="UP000261278">
    <property type="component" value="Unassembled WGS sequence"/>
</dbReference>
<proteinExistence type="predicted"/>
<protein>
    <submittedName>
        <fullName evidence="2">Plasmid mobilization relaxosome protein MobC</fullName>
    </submittedName>
</protein>
<evidence type="ECO:0000313" key="3">
    <source>
        <dbReference type="Proteomes" id="UP000261278"/>
    </source>
</evidence>
<dbReference type="EMBL" id="QSSN01000041">
    <property type="protein sequence ID" value="RGL80950.1"/>
    <property type="molecule type" value="Genomic_DNA"/>
</dbReference>
<reference evidence="2 3" key="1">
    <citation type="submission" date="2018-08" db="EMBL/GenBank/DDBJ databases">
        <title>A genome reference for cultivated species of the human gut microbiota.</title>
        <authorList>
            <person name="Zou Y."/>
            <person name="Xue W."/>
            <person name="Luo G."/>
        </authorList>
    </citation>
    <scope>NUCLEOTIDE SEQUENCE [LARGE SCALE GENOMIC DNA]</scope>
    <source>
        <strain evidence="2 3">TF05-18</strain>
    </source>
</reference>
<organism evidence="2 3">
    <name type="scientific">Phocaeicola vulgatus</name>
    <name type="common">Bacteroides vulgatus</name>
    <dbReference type="NCBI Taxonomy" id="821"/>
    <lineage>
        <taxon>Bacteria</taxon>
        <taxon>Pseudomonadati</taxon>
        <taxon>Bacteroidota</taxon>
        <taxon>Bacteroidia</taxon>
        <taxon>Bacteroidales</taxon>
        <taxon>Bacteroidaceae</taxon>
        <taxon>Phocaeicola</taxon>
    </lineage>
</organism>
<accession>A0A3E4SVP5</accession>
<name>A0A3E4SVP5_PHOVU</name>
<sequence length="137" mass="15525">MTSIHEQDKKKGGRPPTGRIHKLSKSVTVKFSKPSYEALRLRARKANRKLAEYIRESALNGEVVSGHNTETIAIAKNLIGMANNLNQLTKLSHQKGFHETHVYVVDLLRRLKEILGEYRQASYKPKPSSMGRKEDTT</sequence>
<dbReference type="AlphaFoldDB" id="A0A3E4SVP5"/>
<dbReference type="InterPro" id="IPR053842">
    <property type="entry name" value="NikA-like"/>
</dbReference>
<comment type="caution">
    <text evidence="2">The sequence shown here is derived from an EMBL/GenBank/DDBJ whole genome shotgun (WGS) entry which is preliminary data.</text>
</comment>
<dbReference type="RefSeq" id="WP_117678569.1">
    <property type="nucleotide sequence ID" value="NZ_QSSN01000041.1"/>
</dbReference>
<evidence type="ECO:0000313" key="2">
    <source>
        <dbReference type="EMBL" id="RGL80950.1"/>
    </source>
</evidence>
<dbReference type="Pfam" id="PF21983">
    <property type="entry name" value="NikA-like"/>
    <property type="match status" value="1"/>
</dbReference>
<feature type="compositionally biased region" description="Basic and acidic residues" evidence="1">
    <location>
        <begin position="1"/>
        <end position="10"/>
    </location>
</feature>